<comment type="caution">
    <text evidence="8">The sequence shown here is derived from an EMBL/GenBank/DDBJ whole genome shotgun (WGS) entry which is preliminary data.</text>
</comment>
<dbReference type="EMBL" id="JBANAX010000674">
    <property type="protein sequence ID" value="KAL1198130.1"/>
    <property type="molecule type" value="Genomic_DNA"/>
</dbReference>
<dbReference type="HAMAP" id="MF_01333_B">
    <property type="entry name" value="Ribosomal_uL5_B"/>
    <property type="match status" value="1"/>
</dbReference>
<protein>
    <recommendedName>
        <fullName evidence="4">Large ribosomal subunit protein uL5c</fullName>
    </recommendedName>
    <alternativeName>
        <fullName evidence="5">50S ribosomal protein L5, chloroplastic</fullName>
    </alternativeName>
</protein>
<dbReference type="FunFam" id="3.30.1440.10:FF:000001">
    <property type="entry name" value="50S ribosomal protein L5"/>
    <property type="match status" value="1"/>
</dbReference>
<keyword evidence="2" id="KW-0689">Ribosomal protein</keyword>
<dbReference type="PANTHER" id="PTHR11994">
    <property type="entry name" value="60S RIBOSOMAL PROTEIN L11-RELATED"/>
    <property type="match status" value="1"/>
</dbReference>
<evidence type="ECO:0000256" key="2">
    <source>
        <dbReference type="ARBA" id="ARBA00022980"/>
    </source>
</evidence>
<organism evidence="8 9">
    <name type="scientific">Cardamine amara subsp. amara</name>
    <dbReference type="NCBI Taxonomy" id="228776"/>
    <lineage>
        <taxon>Eukaryota</taxon>
        <taxon>Viridiplantae</taxon>
        <taxon>Streptophyta</taxon>
        <taxon>Embryophyta</taxon>
        <taxon>Tracheophyta</taxon>
        <taxon>Spermatophyta</taxon>
        <taxon>Magnoliopsida</taxon>
        <taxon>eudicotyledons</taxon>
        <taxon>Gunneridae</taxon>
        <taxon>Pentapetalae</taxon>
        <taxon>rosids</taxon>
        <taxon>malvids</taxon>
        <taxon>Brassicales</taxon>
        <taxon>Brassicaceae</taxon>
        <taxon>Cardamineae</taxon>
        <taxon>Cardamine</taxon>
    </lineage>
</organism>
<evidence type="ECO:0000256" key="5">
    <source>
        <dbReference type="ARBA" id="ARBA00035391"/>
    </source>
</evidence>
<sequence>MASPSLLQSSASSFHGIFPSLAATSSARVLPPPLRNVVKISASVSSSGTVLVDKSEAEKTNRLKTAYLERIIPALKEEFKYVNIHQVPKVQKIVVNCGIGDAAQNDKGLEAAVKDIALITGQKPVKTRAKASIATFKIREDQPLGIAVTLRGDVMYSFLDRLINLALPRTRDFQGVSPSSFDGNGNYSIGVKDQSVFPEIRFDAIGKARGMDVCISTTAKSDQEGQKLLALMGMPFREGGGGNTGLPVRKKKLKSHHFDAKGKGKGKR</sequence>
<dbReference type="InterPro" id="IPR031310">
    <property type="entry name" value="Ribosomal_uL5_N"/>
</dbReference>
<comment type="similarity">
    <text evidence="1">Belongs to the universal ribosomal protein uL5 family.</text>
</comment>
<proteinExistence type="inferred from homology"/>
<evidence type="ECO:0000259" key="6">
    <source>
        <dbReference type="Pfam" id="PF00281"/>
    </source>
</evidence>
<accession>A0ABD1AEI3</accession>
<dbReference type="GO" id="GO:1990904">
    <property type="term" value="C:ribonucleoprotein complex"/>
    <property type="evidence" value="ECO:0007669"/>
    <property type="project" value="UniProtKB-KW"/>
</dbReference>
<dbReference type="SUPFAM" id="SSF55282">
    <property type="entry name" value="RL5-like"/>
    <property type="match status" value="1"/>
</dbReference>
<gene>
    <name evidence="8" type="ORF">V5N11_001214</name>
</gene>
<feature type="domain" description="Large ribosomal subunit protein uL5 C-terminal" evidence="7">
    <location>
        <begin position="143"/>
        <end position="236"/>
    </location>
</feature>
<dbReference type="Gene3D" id="3.30.1440.10">
    <property type="match status" value="1"/>
</dbReference>
<dbReference type="GO" id="GO:0005840">
    <property type="term" value="C:ribosome"/>
    <property type="evidence" value="ECO:0007669"/>
    <property type="project" value="UniProtKB-KW"/>
</dbReference>
<keyword evidence="9" id="KW-1185">Reference proteome</keyword>
<evidence type="ECO:0000313" key="8">
    <source>
        <dbReference type="EMBL" id="KAL1198130.1"/>
    </source>
</evidence>
<dbReference type="Pfam" id="PF00673">
    <property type="entry name" value="Ribosomal_L5_C"/>
    <property type="match status" value="1"/>
</dbReference>
<reference evidence="8 9" key="1">
    <citation type="submission" date="2024-04" db="EMBL/GenBank/DDBJ databases">
        <title>Genome assembly C_amara_ONT_v2.</title>
        <authorList>
            <person name="Yant L."/>
            <person name="Moore C."/>
            <person name="Slenker M."/>
        </authorList>
    </citation>
    <scope>NUCLEOTIDE SEQUENCE [LARGE SCALE GENOMIC DNA]</scope>
    <source>
        <tissue evidence="8">Leaf</tissue>
    </source>
</reference>
<keyword evidence="3" id="KW-0687">Ribonucleoprotein</keyword>
<evidence type="ECO:0000256" key="4">
    <source>
        <dbReference type="ARBA" id="ARBA00035210"/>
    </source>
</evidence>
<dbReference type="Pfam" id="PF00281">
    <property type="entry name" value="Ribosomal_L5"/>
    <property type="match status" value="1"/>
</dbReference>
<dbReference type="InterPro" id="IPR020930">
    <property type="entry name" value="Ribosomal_uL5_bac-type"/>
</dbReference>
<evidence type="ECO:0000313" key="9">
    <source>
        <dbReference type="Proteomes" id="UP001558713"/>
    </source>
</evidence>
<dbReference type="AlphaFoldDB" id="A0ABD1AEI3"/>
<dbReference type="InterPro" id="IPR002132">
    <property type="entry name" value="Ribosomal_uL5"/>
</dbReference>
<evidence type="ECO:0000259" key="7">
    <source>
        <dbReference type="Pfam" id="PF00673"/>
    </source>
</evidence>
<dbReference type="InterPro" id="IPR022803">
    <property type="entry name" value="Ribosomal_uL5_dom_sf"/>
</dbReference>
<dbReference type="PROSITE" id="PS00358">
    <property type="entry name" value="RIBOSOMAL_L5"/>
    <property type="match status" value="1"/>
</dbReference>
<dbReference type="InterPro" id="IPR020929">
    <property type="entry name" value="Ribosomal_uL5_CS"/>
</dbReference>
<evidence type="ECO:0000256" key="1">
    <source>
        <dbReference type="ARBA" id="ARBA00008553"/>
    </source>
</evidence>
<feature type="domain" description="Large ribosomal subunit protein uL5 N-terminal" evidence="6">
    <location>
        <begin position="83"/>
        <end position="139"/>
    </location>
</feature>
<dbReference type="NCBIfam" id="NF000585">
    <property type="entry name" value="PRK00010.1"/>
    <property type="match status" value="1"/>
</dbReference>
<name>A0ABD1AEI3_CARAN</name>
<evidence type="ECO:0000256" key="3">
    <source>
        <dbReference type="ARBA" id="ARBA00023274"/>
    </source>
</evidence>
<dbReference type="Proteomes" id="UP001558713">
    <property type="component" value="Unassembled WGS sequence"/>
</dbReference>
<dbReference type="InterPro" id="IPR031309">
    <property type="entry name" value="Ribosomal_uL5_C"/>
</dbReference>